<evidence type="ECO:0000256" key="7">
    <source>
        <dbReference type="ARBA" id="ARBA00023136"/>
    </source>
</evidence>
<organism evidence="12">
    <name type="scientific">Flammulina velutipes</name>
    <name type="common">Agaricus velutipes</name>
    <dbReference type="NCBI Taxonomy" id="38945"/>
    <lineage>
        <taxon>Eukaryota</taxon>
        <taxon>Fungi</taxon>
        <taxon>Dikarya</taxon>
        <taxon>Basidiomycota</taxon>
        <taxon>Agaricomycotina</taxon>
        <taxon>Agaricomycetes</taxon>
        <taxon>Agaricomycetidae</taxon>
        <taxon>Agaricales</taxon>
        <taxon>Marasmiineae</taxon>
        <taxon>Physalacriaceae</taxon>
        <taxon>Flammulina</taxon>
    </lineage>
</organism>
<dbReference type="EMBL" id="HQ630596">
    <property type="protein sequence ID" value="ADX23543.1"/>
    <property type="molecule type" value="Genomic_DNA"/>
</dbReference>
<evidence type="ECO:0000256" key="6">
    <source>
        <dbReference type="ARBA" id="ARBA00023040"/>
    </source>
</evidence>
<gene>
    <name evidence="12" type="primary">STE3.s5</name>
</gene>
<name>F1CZL4_FLAVE</name>
<feature type="transmembrane region" description="Helical" evidence="11">
    <location>
        <begin position="41"/>
        <end position="61"/>
    </location>
</feature>
<evidence type="ECO:0000256" key="10">
    <source>
        <dbReference type="SAM" id="MobiDB-lite"/>
    </source>
</evidence>
<feature type="region of interest" description="Disordered" evidence="10">
    <location>
        <begin position="389"/>
        <end position="446"/>
    </location>
</feature>
<accession>F1CZL4</accession>
<keyword evidence="5 11" id="KW-1133">Transmembrane helix</keyword>
<evidence type="ECO:0000256" key="5">
    <source>
        <dbReference type="ARBA" id="ARBA00022989"/>
    </source>
</evidence>
<dbReference type="GO" id="GO:0004934">
    <property type="term" value="F:mating-type alpha-factor pheromone receptor activity"/>
    <property type="evidence" value="ECO:0007669"/>
    <property type="project" value="InterPro"/>
</dbReference>
<dbReference type="InterPro" id="IPR001499">
    <property type="entry name" value="GPCR_STE3"/>
</dbReference>
<dbReference type="PRINTS" id="PR00899">
    <property type="entry name" value="GPCRSTE3"/>
</dbReference>
<feature type="region of interest" description="Disordered" evidence="10">
    <location>
        <begin position="338"/>
        <end position="358"/>
    </location>
</feature>
<feature type="transmembrane region" description="Helical" evidence="11">
    <location>
        <begin position="114"/>
        <end position="136"/>
    </location>
</feature>
<evidence type="ECO:0000256" key="8">
    <source>
        <dbReference type="ARBA" id="ARBA00023170"/>
    </source>
</evidence>
<keyword evidence="9" id="KW-0807">Transducer</keyword>
<proteinExistence type="inferred from homology"/>
<evidence type="ECO:0000256" key="11">
    <source>
        <dbReference type="SAM" id="Phobius"/>
    </source>
</evidence>
<dbReference type="GO" id="GO:0005886">
    <property type="term" value="C:plasma membrane"/>
    <property type="evidence" value="ECO:0007669"/>
    <property type="project" value="TreeGrafter"/>
</dbReference>
<evidence type="ECO:0000256" key="4">
    <source>
        <dbReference type="ARBA" id="ARBA00022692"/>
    </source>
</evidence>
<keyword evidence="4 11" id="KW-0812">Transmembrane</keyword>
<feature type="transmembrane region" description="Helical" evidence="11">
    <location>
        <begin position="12"/>
        <end position="29"/>
    </location>
</feature>
<dbReference type="InterPro" id="IPR000481">
    <property type="entry name" value="GPCR_Pheromne_B_alpha_rcpt"/>
</dbReference>
<dbReference type="AlphaFoldDB" id="F1CZL4"/>
<dbReference type="Pfam" id="PF02076">
    <property type="entry name" value="STE3"/>
    <property type="match status" value="1"/>
</dbReference>
<comment type="similarity">
    <text evidence="2">Belongs to the G-protein coupled receptor 4 family.</text>
</comment>
<reference evidence="12" key="1">
    <citation type="submission" date="2010-11" db="EMBL/GenBank/DDBJ databases">
        <title>Mating type genes in the edible mushroom Flammulina velutipes.</title>
        <authorList>
            <person name="van Peer A.F."/>
            <person name="Park S.-Y."/>
            <person name="Shin P.-G."/>
            <person name="Jang K.-Y."/>
            <person name="Yoo Y.-B."/>
            <person name="Park Y.-J."/>
            <person name="Lee B.-M."/>
            <person name="Kong W.-S."/>
        </authorList>
    </citation>
    <scope>NUCLEOTIDE SEQUENCE</scope>
    <source>
        <strain evidence="12">KACC 42780</strain>
    </source>
</reference>
<evidence type="ECO:0000256" key="1">
    <source>
        <dbReference type="ARBA" id="ARBA00004141"/>
    </source>
</evidence>
<evidence type="ECO:0000256" key="3">
    <source>
        <dbReference type="ARBA" id="ARBA00022507"/>
    </source>
</evidence>
<keyword evidence="8 12" id="KW-0675">Receptor</keyword>
<dbReference type="GO" id="GO:0000750">
    <property type="term" value="P:pheromone-dependent signal transduction involved in conjugation with cellular fusion"/>
    <property type="evidence" value="ECO:0007669"/>
    <property type="project" value="TreeGrafter"/>
</dbReference>
<feature type="compositionally biased region" description="Basic and acidic residues" evidence="10">
    <location>
        <begin position="437"/>
        <end position="446"/>
    </location>
</feature>
<dbReference type="CDD" id="cd14966">
    <property type="entry name" value="7tmD_STE3"/>
    <property type="match status" value="1"/>
</dbReference>
<evidence type="ECO:0000256" key="9">
    <source>
        <dbReference type="ARBA" id="ARBA00023224"/>
    </source>
</evidence>
<feature type="transmembrane region" description="Helical" evidence="11">
    <location>
        <begin position="211"/>
        <end position="232"/>
    </location>
</feature>
<protein>
    <submittedName>
        <fullName evidence="12">Putative pheromone receptor</fullName>
    </submittedName>
</protein>
<feature type="transmembrane region" description="Helical" evidence="11">
    <location>
        <begin position="276"/>
        <end position="292"/>
    </location>
</feature>
<comment type="subcellular location">
    <subcellularLocation>
        <location evidence="1">Membrane</location>
        <topology evidence="1">Multi-pass membrane protein</topology>
    </subcellularLocation>
</comment>
<evidence type="ECO:0000313" key="12">
    <source>
        <dbReference type="EMBL" id="ADX23543.1"/>
    </source>
</evidence>
<dbReference type="PANTHER" id="PTHR28097:SF1">
    <property type="entry name" value="PHEROMONE A FACTOR RECEPTOR"/>
    <property type="match status" value="1"/>
</dbReference>
<dbReference type="PANTHER" id="PTHR28097">
    <property type="entry name" value="PHEROMONE A FACTOR RECEPTOR"/>
    <property type="match status" value="1"/>
</dbReference>
<sequence length="446" mass="49808">MATDNFAPNEVFTAFAFVSFMLCVIPLPWHLQAWNVGTCSYMFWVGLASLNAFINSIVWNHNAVNWAPVWCDISSRIIIAENVAIATCSLAINRRLYFIATSDTVISSRKDRRRAIITDLALCFGIPIFHMIITVICQGNRFQIFEDYGCAPSIYVTWVSIVLYNVPPLLIGVISGFYSVRTVFAFNRRRVMFKQVLSGHSNLNSSRYIRLMIMAATDVVCVVPLACVVLWLNSLSIQPWISWENVHADFSRIDQYPALLWHNAGRSGVALELQRWFNVIAAFLFFGLFGFADESRRNYMSVLSSVATKIGVSTSFFSGSTTMGSKFGSSDNTNSIPVFTKKQSRRKRDSLESFTDMSLSQSSEMKEKSFNGASSFGAFSFADVGGALEENNKDIPESPSTSSVSHDTVIPHPHPSEQLDIEISSIRHSLIVPPPTHDPKSPHEMV</sequence>
<feature type="transmembrane region" description="Helical" evidence="11">
    <location>
        <begin position="156"/>
        <end position="180"/>
    </location>
</feature>
<evidence type="ECO:0000256" key="2">
    <source>
        <dbReference type="ARBA" id="ARBA00011085"/>
    </source>
</evidence>
<keyword evidence="6" id="KW-0297">G-protein coupled receptor</keyword>
<keyword evidence="7 11" id="KW-0472">Membrane</keyword>
<keyword evidence="3" id="KW-0589">Pheromone response</keyword>
<dbReference type="PRINTS" id="PR00901">
    <property type="entry name" value="PHEROMONEBAR"/>
</dbReference>